<evidence type="ECO:0000313" key="2">
    <source>
        <dbReference type="EMBL" id="KAG0140319.1"/>
    </source>
</evidence>
<keyword evidence="1" id="KW-0732">Signal</keyword>
<accession>A0A9P6T6E2</accession>
<dbReference type="Proteomes" id="UP000886653">
    <property type="component" value="Unassembled WGS sequence"/>
</dbReference>
<evidence type="ECO:0000313" key="3">
    <source>
        <dbReference type="Proteomes" id="UP000886653"/>
    </source>
</evidence>
<dbReference type="EMBL" id="MU167454">
    <property type="protein sequence ID" value="KAG0140319.1"/>
    <property type="molecule type" value="Genomic_DNA"/>
</dbReference>
<gene>
    <name evidence="2" type="ORF">CROQUDRAFT_665357</name>
</gene>
<sequence>MFSTNLYLSLILSFFAAQSLSRPPVSDPPVSAAESEPVKVFNLGPRATSNQTFYLRHGFNFQKNSTIYDATGKAAYYVNILKPKSISLQMRKKPKSVTTIDLSNCTTSKHYPHYILNLKSHKWEIRDKTHQPGRFSGVYKRSPKGSGPAGLILLRNTKILASILVDQPPPPKIGGGKHYAVHIPVNKNEDAYIEPEDALTLLFLLLIQGKPCSSLKASSRIKPVL</sequence>
<keyword evidence="3" id="KW-1185">Reference proteome</keyword>
<reference evidence="2" key="1">
    <citation type="submission" date="2013-11" db="EMBL/GenBank/DDBJ databases">
        <title>Genome sequence of the fusiform rust pathogen reveals effectors for host alternation and coevolution with pine.</title>
        <authorList>
            <consortium name="DOE Joint Genome Institute"/>
            <person name="Smith K."/>
            <person name="Pendleton A."/>
            <person name="Kubisiak T."/>
            <person name="Anderson C."/>
            <person name="Salamov A."/>
            <person name="Aerts A."/>
            <person name="Riley R."/>
            <person name="Clum A."/>
            <person name="Lindquist E."/>
            <person name="Ence D."/>
            <person name="Campbell M."/>
            <person name="Kronenberg Z."/>
            <person name="Feau N."/>
            <person name="Dhillon B."/>
            <person name="Hamelin R."/>
            <person name="Burleigh J."/>
            <person name="Smith J."/>
            <person name="Yandell M."/>
            <person name="Nelson C."/>
            <person name="Grigoriev I."/>
            <person name="Davis J."/>
        </authorList>
    </citation>
    <scope>NUCLEOTIDE SEQUENCE</scope>
    <source>
        <strain evidence="2">G11</strain>
    </source>
</reference>
<proteinExistence type="predicted"/>
<name>A0A9P6T6E2_9BASI</name>
<evidence type="ECO:0000256" key="1">
    <source>
        <dbReference type="SAM" id="SignalP"/>
    </source>
</evidence>
<feature type="chain" id="PRO_5040159071" evidence="1">
    <location>
        <begin position="22"/>
        <end position="225"/>
    </location>
</feature>
<dbReference type="AlphaFoldDB" id="A0A9P6T6E2"/>
<comment type="caution">
    <text evidence="2">The sequence shown here is derived from an EMBL/GenBank/DDBJ whole genome shotgun (WGS) entry which is preliminary data.</text>
</comment>
<protein>
    <submittedName>
        <fullName evidence="2">Uncharacterized protein</fullName>
    </submittedName>
</protein>
<feature type="signal peptide" evidence="1">
    <location>
        <begin position="1"/>
        <end position="21"/>
    </location>
</feature>
<organism evidence="2 3">
    <name type="scientific">Cronartium quercuum f. sp. fusiforme G11</name>
    <dbReference type="NCBI Taxonomy" id="708437"/>
    <lineage>
        <taxon>Eukaryota</taxon>
        <taxon>Fungi</taxon>
        <taxon>Dikarya</taxon>
        <taxon>Basidiomycota</taxon>
        <taxon>Pucciniomycotina</taxon>
        <taxon>Pucciniomycetes</taxon>
        <taxon>Pucciniales</taxon>
        <taxon>Coleosporiaceae</taxon>
        <taxon>Cronartium</taxon>
    </lineage>
</organism>